<keyword evidence="3" id="KW-1185">Reference proteome</keyword>
<evidence type="ECO:0000313" key="3">
    <source>
        <dbReference type="Proteomes" id="UP000267164"/>
    </source>
</evidence>
<evidence type="ECO:0000256" key="1">
    <source>
        <dbReference type="SAM" id="MobiDB-lite"/>
    </source>
</evidence>
<proteinExistence type="predicted"/>
<dbReference type="InterPro" id="IPR036170">
    <property type="entry name" value="YezG-like_sf"/>
</dbReference>
<dbReference type="SUPFAM" id="SSF160424">
    <property type="entry name" value="BH3703-like"/>
    <property type="match status" value="1"/>
</dbReference>
<feature type="region of interest" description="Disordered" evidence="1">
    <location>
        <begin position="1"/>
        <end position="34"/>
    </location>
</feature>
<protein>
    <submittedName>
        <fullName evidence="2">Uncharacterized protein</fullName>
    </submittedName>
</protein>
<accession>A0A386ZHJ6</accession>
<dbReference type="OrthoDB" id="4505613at2"/>
<organism evidence="2 3">
    <name type="scientific">Nocardia yunnanensis</name>
    <dbReference type="NCBI Taxonomy" id="2382165"/>
    <lineage>
        <taxon>Bacteria</taxon>
        <taxon>Bacillati</taxon>
        <taxon>Actinomycetota</taxon>
        <taxon>Actinomycetes</taxon>
        <taxon>Mycobacteriales</taxon>
        <taxon>Nocardiaceae</taxon>
        <taxon>Nocardia</taxon>
    </lineage>
</organism>
<reference evidence="2 3" key="1">
    <citation type="submission" date="2018-09" db="EMBL/GenBank/DDBJ databases">
        <title>Nocardia yunnanensis sp. nov., an actinomycete isolated from a soil sample.</title>
        <authorList>
            <person name="Zhang J."/>
        </authorList>
    </citation>
    <scope>NUCLEOTIDE SEQUENCE [LARGE SCALE GENOMIC DNA]</scope>
    <source>
        <strain evidence="2 3">CFHS0054</strain>
    </source>
</reference>
<evidence type="ECO:0000313" key="2">
    <source>
        <dbReference type="EMBL" id="AYF76584.1"/>
    </source>
</evidence>
<dbReference type="AlphaFoldDB" id="A0A386ZHJ6"/>
<sequence length="391" mass="42003">MDIEDIVSQDNSTAESPDVGFRMGASATTAAPGNAPGRLAEQVVGELLTLIPAGWDRLDAAIAMTVSDEAAQVVASDGQRAVPVSLTARVVELLRKLRHQGAESAEGPWWRFLATVTRSGGAEIEYDYGVEPFPDHQLFPAAAYVADLQVYPRRKLPIWLAAYIGHEDRQIRTPRQAFADAQAGGTTGAIEVPAEEGLPPFPVLWARWAVISAAFVAAKSPRGPRITSALGWFEGSTRSGSTVHRLPHGRAVLSGGVWNAPSLDAVYNGGAPMPQFFRGAPEWVADPVLSPRTSNGLLSFCYWWDGNTWYRGESPPVSGLRDALPGVWSSDSVFDVLTQIVDDKASSWLTALIAAAETGRVTRALLSRTLSGDNFDVDSSYYQLILAGIAE</sequence>
<name>A0A386ZHJ6_9NOCA</name>
<dbReference type="RefSeq" id="WP_120740242.1">
    <property type="nucleotide sequence ID" value="NZ_CP032568.1"/>
</dbReference>
<gene>
    <name evidence="2" type="ORF">D7D52_25325</name>
</gene>
<dbReference type="EMBL" id="CP032568">
    <property type="protein sequence ID" value="AYF76584.1"/>
    <property type="molecule type" value="Genomic_DNA"/>
</dbReference>
<dbReference type="KEGG" id="nyu:D7D52_25325"/>
<dbReference type="Proteomes" id="UP000267164">
    <property type="component" value="Chromosome"/>
</dbReference>